<comment type="caution">
    <text evidence="2">The sequence shown here is derived from an EMBL/GenBank/DDBJ whole genome shotgun (WGS) entry which is preliminary data.</text>
</comment>
<dbReference type="PANTHER" id="PTHR45919:SF1">
    <property type="entry name" value="GDP-MAN:MAN(3)GLCNAC(2)-PP-DOL ALPHA-1,2-MANNOSYLTRANSFERASE"/>
    <property type="match status" value="1"/>
</dbReference>
<dbReference type="Pfam" id="PF00534">
    <property type="entry name" value="Glycos_transf_1"/>
    <property type="match status" value="1"/>
</dbReference>
<dbReference type="Proteomes" id="UP000034235">
    <property type="component" value="Unassembled WGS sequence"/>
</dbReference>
<gene>
    <name evidence="2" type="ORF">US86_C0001G0126</name>
</gene>
<dbReference type="GO" id="GO:0006487">
    <property type="term" value="P:protein N-linked glycosylation"/>
    <property type="evidence" value="ECO:0007669"/>
    <property type="project" value="TreeGrafter"/>
</dbReference>
<organism evidence="2 3">
    <name type="scientific">Candidatus Daviesbacteria bacterium GW2011_GWA2_38_24</name>
    <dbReference type="NCBI Taxonomy" id="1618422"/>
    <lineage>
        <taxon>Bacteria</taxon>
        <taxon>Candidatus Daviesiibacteriota</taxon>
    </lineage>
</organism>
<protein>
    <recommendedName>
        <fullName evidence="1">Glycosyl transferase family 1 domain-containing protein</fullName>
    </recommendedName>
</protein>
<dbReference type="InterPro" id="IPR038013">
    <property type="entry name" value="ALG11"/>
</dbReference>
<dbReference type="InterPro" id="IPR001296">
    <property type="entry name" value="Glyco_trans_1"/>
</dbReference>
<accession>A0A0G0M0N6</accession>
<sequence>MKAVVYDKWLTSFGGGEVVACNIARLLKIAGYRVIFITGKECSAQEVKNNLGIDFRGIKILEIWNDEMQLKKIVKDADLFVNTSFMDYSFGFAKKNIYYTHFPTRPDGDIWGTFINSFVLPLLTKFIRTQEVIDSVDASVIINKMPAYRIQKNNHIAFPFLTAGKQHKMEFSLYFESFSKTVLENISWSIDNAKVVNRQVSVDHRNNQIKYTITFLPETTTAYLRLEMKTPTSLSEVQDGVYLLYPKFTVNQIPSPLFKELQDRINTRLRAGIFRNLSKRLESYQVIMANSEFTKRWVHNYWKRESKVVNPPVEMLFDKYSLAKFKKKNWICSVGRFFVLGHSKRQDILIEAFKKLCDQGLTGWKLHLVGGVSPDPKTLQYVSYLKEQARGYPVVFHFSATREEVEQVYLNSKIYWHAAGFNSKGTKEPIKLEHFGITTVEAMSAGCVPVVINQGGQIEIIGNSDSGFLWDKTEELINYSTRLINDEPLMSRMSKQALIRSKLFEIENFRKNFLDSCTNIKNR</sequence>
<feature type="domain" description="Glycosyl transferase family 1" evidence="1">
    <location>
        <begin position="321"/>
        <end position="497"/>
    </location>
</feature>
<proteinExistence type="predicted"/>
<name>A0A0G0M0N6_9BACT</name>
<dbReference type="EMBL" id="LBUP01000001">
    <property type="protein sequence ID" value="KKQ67199.1"/>
    <property type="molecule type" value="Genomic_DNA"/>
</dbReference>
<dbReference type="CDD" id="cd03801">
    <property type="entry name" value="GT4_PimA-like"/>
    <property type="match status" value="1"/>
</dbReference>
<evidence type="ECO:0000313" key="3">
    <source>
        <dbReference type="Proteomes" id="UP000034235"/>
    </source>
</evidence>
<reference evidence="2 3" key="1">
    <citation type="journal article" date="2015" name="Nature">
        <title>rRNA introns, odd ribosomes, and small enigmatic genomes across a large radiation of phyla.</title>
        <authorList>
            <person name="Brown C.T."/>
            <person name="Hug L.A."/>
            <person name="Thomas B.C."/>
            <person name="Sharon I."/>
            <person name="Castelle C.J."/>
            <person name="Singh A."/>
            <person name="Wilkins M.J."/>
            <person name="Williams K.H."/>
            <person name="Banfield J.F."/>
        </authorList>
    </citation>
    <scope>NUCLEOTIDE SEQUENCE [LARGE SCALE GENOMIC DNA]</scope>
</reference>
<dbReference type="GO" id="GO:0016020">
    <property type="term" value="C:membrane"/>
    <property type="evidence" value="ECO:0007669"/>
    <property type="project" value="TreeGrafter"/>
</dbReference>
<dbReference type="Gene3D" id="3.40.50.2000">
    <property type="entry name" value="Glycogen Phosphorylase B"/>
    <property type="match status" value="1"/>
</dbReference>
<dbReference type="AlphaFoldDB" id="A0A0G0M0N6"/>
<evidence type="ECO:0000313" key="2">
    <source>
        <dbReference type="EMBL" id="KKQ67199.1"/>
    </source>
</evidence>
<dbReference type="GO" id="GO:0004377">
    <property type="term" value="F:GDP-Man:Man(3)GlcNAc(2)-PP-Dol alpha-1,2-mannosyltransferase activity"/>
    <property type="evidence" value="ECO:0007669"/>
    <property type="project" value="InterPro"/>
</dbReference>
<evidence type="ECO:0000259" key="1">
    <source>
        <dbReference type="Pfam" id="PF00534"/>
    </source>
</evidence>
<dbReference type="PANTHER" id="PTHR45919">
    <property type="entry name" value="GDP-MAN:MAN(3)GLCNAC(2)-PP-DOL ALPHA-1,2-MANNOSYLTRANSFERASE"/>
    <property type="match status" value="1"/>
</dbReference>
<dbReference type="SUPFAM" id="SSF53756">
    <property type="entry name" value="UDP-Glycosyltransferase/glycogen phosphorylase"/>
    <property type="match status" value="1"/>
</dbReference>